<dbReference type="AlphaFoldDB" id="A0A7H8N9D6"/>
<evidence type="ECO:0000256" key="1">
    <source>
        <dbReference type="SAM" id="MobiDB-lite"/>
    </source>
</evidence>
<reference evidence="2 3" key="1">
    <citation type="submission" date="2020-06" db="EMBL/GenBank/DDBJ databases">
        <title>Genome mining for natural products.</title>
        <authorList>
            <person name="Zhang B."/>
            <person name="Shi J."/>
            <person name="Ge H."/>
        </authorList>
    </citation>
    <scope>NUCLEOTIDE SEQUENCE [LARGE SCALE GENOMIC DNA]</scope>
    <source>
        <strain evidence="2 3">NA00687</strain>
    </source>
</reference>
<accession>A0A7H8N9D6</accession>
<feature type="region of interest" description="Disordered" evidence="1">
    <location>
        <begin position="61"/>
        <end position="98"/>
    </location>
</feature>
<proteinExistence type="predicted"/>
<protein>
    <submittedName>
        <fullName evidence="2">Uncharacterized protein</fullName>
    </submittedName>
</protein>
<organism evidence="2 3">
    <name type="scientific">Streptomyces buecherae</name>
    <dbReference type="NCBI Taxonomy" id="2763006"/>
    <lineage>
        <taxon>Bacteria</taxon>
        <taxon>Bacillati</taxon>
        <taxon>Actinomycetota</taxon>
        <taxon>Actinomycetes</taxon>
        <taxon>Kitasatosporales</taxon>
        <taxon>Streptomycetaceae</taxon>
        <taxon>Streptomyces</taxon>
    </lineage>
</organism>
<sequence>MPSAPEPLDNGREAIQLAMSRELLAHAKDVLSVPRQPAHVLRYTCARLTESLDDVLSVADERGQRLTRGEPKSRGPALYWGNPAHDDCGHTGREAGPA</sequence>
<dbReference type="EMBL" id="CP054929">
    <property type="protein sequence ID" value="QKW50992.1"/>
    <property type="molecule type" value="Genomic_DNA"/>
</dbReference>
<feature type="compositionally biased region" description="Basic and acidic residues" evidence="1">
    <location>
        <begin position="61"/>
        <end position="73"/>
    </location>
</feature>
<name>A0A7H8N9D6_9ACTN</name>
<evidence type="ECO:0000313" key="2">
    <source>
        <dbReference type="EMBL" id="QKW50992.1"/>
    </source>
</evidence>
<feature type="compositionally biased region" description="Basic and acidic residues" evidence="1">
    <location>
        <begin position="84"/>
        <end position="98"/>
    </location>
</feature>
<gene>
    <name evidence="2" type="ORF">HUT08_17240</name>
</gene>
<keyword evidence="3" id="KW-1185">Reference proteome</keyword>
<dbReference type="RefSeq" id="WP_176162716.1">
    <property type="nucleotide sequence ID" value="NZ_CP054929.1"/>
</dbReference>
<evidence type="ECO:0000313" key="3">
    <source>
        <dbReference type="Proteomes" id="UP000509303"/>
    </source>
</evidence>
<dbReference type="Proteomes" id="UP000509303">
    <property type="component" value="Chromosome"/>
</dbReference>